<evidence type="ECO:0000259" key="9">
    <source>
        <dbReference type="PROSITE" id="PS51278"/>
    </source>
</evidence>
<comment type="pathway">
    <text evidence="1">Amino-acid biosynthesis; L-asparagine biosynthesis; L-asparagine from L-aspartate (L-Gln route): step 1/1.</text>
</comment>
<dbReference type="eggNOG" id="COG0367">
    <property type="taxonomic scope" value="Bacteria"/>
</dbReference>
<dbReference type="STRING" id="525897.Dbac_3261"/>
<dbReference type="GO" id="GO:0004066">
    <property type="term" value="F:asparagine synthase (glutamine-hydrolyzing) activity"/>
    <property type="evidence" value="ECO:0007669"/>
    <property type="project" value="UniProtKB-EC"/>
</dbReference>
<evidence type="ECO:0000313" key="10">
    <source>
        <dbReference type="EMBL" id="ACU91335.1"/>
    </source>
</evidence>
<evidence type="ECO:0000256" key="8">
    <source>
        <dbReference type="PIRSR" id="PIRSR001589-2"/>
    </source>
</evidence>
<dbReference type="InterPro" id="IPR017932">
    <property type="entry name" value="GATase_2_dom"/>
</dbReference>
<evidence type="ECO:0000256" key="2">
    <source>
        <dbReference type="ARBA" id="ARBA00005752"/>
    </source>
</evidence>
<dbReference type="PIRSF" id="PIRSF001589">
    <property type="entry name" value="Asn_synthetase_glu-h"/>
    <property type="match status" value="1"/>
</dbReference>
<dbReference type="NCBIfam" id="TIGR01536">
    <property type="entry name" value="asn_synth_AEB"/>
    <property type="match status" value="1"/>
</dbReference>
<dbReference type="KEGG" id="dba:Dbac_3261"/>
<dbReference type="CDD" id="cd01991">
    <property type="entry name" value="Asn_synthase_B_C"/>
    <property type="match status" value="1"/>
</dbReference>
<gene>
    <name evidence="10" type="ordered locus">Dbac_3261</name>
</gene>
<accession>C7LP19</accession>
<dbReference type="RefSeq" id="WP_015775424.1">
    <property type="nucleotide sequence ID" value="NC_013173.1"/>
</dbReference>
<keyword evidence="10" id="KW-0436">Ligase</keyword>
<keyword evidence="6" id="KW-0315">Glutamine amidotransferase</keyword>
<dbReference type="Proteomes" id="UP000002216">
    <property type="component" value="Chromosome"/>
</dbReference>
<keyword evidence="11" id="KW-1185">Reference proteome</keyword>
<dbReference type="EC" id="6.3.5.4" evidence="3"/>
<dbReference type="HOGENOM" id="CLU_014658_3_3_7"/>
<evidence type="ECO:0000256" key="1">
    <source>
        <dbReference type="ARBA" id="ARBA00005187"/>
    </source>
</evidence>
<comment type="similarity">
    <text evidence="2">Belongs to the asparagine synthetase family.</text>
</comment>
<dbReference type="InterPro" id="IPR014729">
    <property type="entry name" value="Rossmann-like_a/b/a_fold"/>
</dbReference>
<dbReference type="PANTHER" id="PTHR43284:SF1">
    <property type="entry name" value="ASPARAGINE SYNTHETASE"/>
    <property type="match status" value="1"/>
</dbReference>
<sequence>MCGIAGFCSSGKHEVRYIKAMTEVIRHRGPDDEGAVVFEEMGSSPLVCKGDDTPTSAELSVIPYSPKFLIDSVIQRGVKVALGHRRLSILDLSSLGHQPMCTQDGRYWIVFNGEVYNYIELRAELEKLGHTFISRTDTEVILASYAQWGEECLSRFNGMWAFCIYDSQARTLFLARDRFGVKPFYYWTSPTGLFAFASEIKQFTVLPGWRAMLNSQGAYDFLVFGITDHTEETMFAGVYQLRPGYCVTLSVDNVNGLSPGKSLPARAWYDLRPRPFAGRFDCAVREFRDLFEQSIALRLRADAPIGSCLSGGLDSSSIVCVLNDLLRKQGVQALQKTFSACSDVDRFDERKWIDLVVGKTRVDAHYVYPAPDSLFEESPAITWHQDEPFGSTSIYAQWNVFRLAAQNGVKVILDGQGADEQLCGYHGFFGPRLVTLFRNSQFNILLQDLVGMHRLHGYSIADSLKFMLPYVLSDSCTQLLRRIGGYTHCRPEWLNYGHLQAEAVDPFQKLGAREGNIAEHSRAQLLSSNLQMLLHWEDRDSMAHSIESRVPFLDYRLVEFVLGLPDEFKVAGGMTKLVLRESMREVLPEEIRTRVDKLGFVTPEEVWVREIMPDMFQSKIEQTLAVAGKCFNHESVRSEFAKIRCGKKNFSFWPWRVVNFGEWVQRFGVIS</sequence>
<dbReference type="InterPro" id="IPR001962">
    <property type="entry name" value="Asn_synthase"/>
</dbReference>
<dbReference type="Gene3D" id="3.40.50.620">
    <property type="entry name" value="HUPs"/>
    <property type="match status" value="1"/>
</dbReference>
<evidence type="ECO:0000256" key="4">
    <source>
        <dbReference type="ARBA" id="ARBA00022741"/>
    </source>
</evidence>
<evidence type="ECO:0000256" key="5">
    <source>
        <dbReference type="ARBA" id="ARBA00022840"/>
    </source>
</evidence>
<dbReference type="GO" id="GO:0005524">
    <property type="term" value="F:ATP binding"/>
    <property type="evidence" value="ECO:0007669"/>
    <property type="project" value="UniProtKB-KW"/>
</dbReference>
<dbReference type="InterPro" id="IPR029055">
    <property type="entry name" value="Ntn_hydrolases_N"/>
</dbReference>
<dbReference type="AlphaFoldDB" id="C7LP19"/>
<dbReference type="OrthoDB" id="9763290at2"/>
<organism evidence="10 11">
    <name type="scientific">Desulfomicrobium baculatum (strain DSM 4028 / VKM B-1378 / X)</name>
    <name type="common">Desulfovibrio baculatus</name>
    <dbReference type="NCBI Taxonomy" id="525897"/>
    <lineage>
        <taxon>Bacteria</taxon>
        <taxon>Pseudomonadati</taxon>
        <taxon>Thermodesulfobacteriota</taxon>
        <taxon>Desulfovibrionia</taxon>
        <taxon>Desulfovibrionales</taxon>
        <taxon>Desulfomicrobiaceae</taxon>
        <taxon>Desulfomicrobium</taxon>
    </lineage>
</organism>
<dbReference type="PANTHER" id="PTHR43284">
    <property type="entry name" value="ASPARAGINE SYNTHETASE (GLUTAMINE-HYDROLYZING)"/>
    <property type="match status" value="1"/>
</dbReference>
<dbReference type="Pfam" id="PF13537">
    <property type="entry name" value="GATase_7"/>
    <property type="match status" value="1"/>
</dbReference>
<dbReference type="CDD" id="cd00712">
    <property type="entry name" value="AsnB"/>
    <property type="match status" value="1"/>
</dbReference>
<dbReference type="SUPFAM" id="SSF52402">
    <property type="entry name" value="Adenine nucleotide alpha hydrolases-like"/>
    <property type="match status" value="1"/>
</dbReference>
<comment type="catalytic activity">
    <reaction evidence="7">
        <text>L-aspartate + L-glutamine + ATP + H2O = L-asparagine + L-glutamate + AMP + diphosphate + H(+)</text>
        <dbReference type="Rhea" id="RHEA:12228"/>
        <dbReference type="ChEBI" id="CHEBI:15377"/>
        <dbReference type="ChEBI" id="CHEBI:15378"/>
        <dbReference type="ChEBI" id="CHEBI:29985"/>
        <dbReference type="ChEBI" id="CHEBI:29991"/>
        <dbReference type="ChEBI" id="CHEBI:30616"/>
        <dbReference type="ChEBI" id="CHEBI:33019"/>
        <dbReference type="ChEBI" id="CHEBI:58048"/>
        <dbReference type="ChEBI" id="CHEBI:58359"/>
        <dbReference type="ChEBI" id="CHEBI:456215"/>
        <dbReference type="EC" id="6.3.5.4"/>
    </reaction>
</comment>
<dbReference type="PROSITE" id="PS51278">
    <property type="entry name" value="GATASE_TYPE_2"/>
    <property type="match status" value="1"/>
</dbReference>
<keyword evidence="4 8" id="KW-0547">Nucleotide-binding</keyword>
<dbReference type="Pfam" id="PF00733">
    <property type="entry name" value="Asn_synthase"/>
    <property type="match status" value="1"/>
</dbReference>
<feature type="domain" description="Glutamine amidotransferase type-2" evidence="9">
    <location>
        <begin position="2"/>
        <end position="252"/>
    </location>
</feature>
<dbReference type="EMBL" id="CP001629">
    <property type="protein sequence ID" value="ACU91335.1"/>
    <property type="molecule type" value="Genomic_DNA"/>
</dbReference>
<protein>
    <recommendedName>
        <fullName evidence="3">asparagine synthase (glutamine-hydrolyzing)</fullName>
        <ecNumber evidence="3">6.3.5.4</ecNumber>
    </recommendedName>
</protein>
<name>C7LP19_DESBD</name>
<evidence type="ECO:0000256" key="3">
    <source>
        <dbReference type="ARBA" id="ARBA00012737"/>
    </source>
</evidence>
<dbReference type="InterPro" id="IPR051786">
    <property type="entry name" value="ASN_synthetase/amidase"/>
</dbReference>
<evidence type="ECO:0000256" key="6">
    <source>
        <dbReference type="ARBA" id="ARBA00022962"/>
    </source>
</evidence>
<feature type="binding site" evidence="8">
    <location>
        <position position="137"/>
    </location>
    <ligand>
        <name>L-glutamine</name>
        <dbReference type="ChEBI" id="CHEBI:58359"/>
    </ligand>
</feature>
<proteinExistence type="inferred from homology"/>
<dbReference type="Gene3D" id="3.60.20.10">
    <property type="entry name" value="Glutamine Phosphoribosylpyrophosphate, subunit 1, domain 1"/>
    <property type="match status" value="1"/>
</dbReference>
<keyword evidence="5 8" id="KW-0067">ATP-binding</keyword>
<dbReference type="InterPro" id="IPR006426">
    <property type="entry name" value="Asn_synth_AEB"/>
</dbReference>
<dbReference type="SUPFAM" id="SSF56235">
    <property type="entry name" value="N-terminal nucleophile aminohydrolases (Ntn hydrolases)"/>
    <property type="match status" value="1"/>
</dbReference>
<reference evidence="10 11" key="1">
    <citation type="journal article" date="2009" name="Stand. Genomic Sci.">
        <title>Complete genome sequence of Desulfomicrobium baculatum type strain (X).</title>
        <authorList>
            <person name="Copeland A."/>
            <person name="Spring S."/>
            <person name="Goker M."/>
            <person name="Schneider S."/>
            <person name="Lapidus A."/>
            <person name="Del Rio T.G."/>
            <person name="Tice H."/>
            <person name="Cheng J.F."/>
            <person name="Chen F."/>
            <person name="Nolan M."/>
            <person name="Bruce D."/>
            <person name="Goodwin L."/>
            <person name="Pitluck S."/>
            <person name="Ivanova N."/>
            <person name="Mavrommatis K."/>
            <person name="Ovchinnikova G."/>
            <person name="Pati A."/>
            <person name="Chen A."/>
            <person name="Palaniappan K."/>
            <person name="Land M."/>
            <person name="Hauser L."/>
            <person name="Chang Y.J."/>
            <person name="Jeffries C.C."/>
            <person name="Meincke L."/>
            <person name="Sims D."/>
            <person name="Brettin T."/>
            <person name="Detter J.C."/>
            <person name="Han C."/>
            <person name="Chain P."/>
            <person name="Bristow J."/>
            <person name="Eisen J.A."/>
            <person name="Markowitz V."/>
            <person name="Hugenholtz P."/>
            <person name="Kyrpides N.C."/>
            <person name="Klenk H.P."/>
            <person name="Lucas S."/>
        </authorList>
    </citation>
    <scope>NUCLEOTIDE SEQUENCE [LARGE SCALE GENOMIC DNA]</scope>
    <source>
        <strain evidence="11">DSM 4028 / VKM B-1378 / X</strain>
    </source>
</reference>
<evidence type="ECO:0000256" key="7">
    <source>
        <dbReference type="ARBA" id="ARBA00048741"/>
    </source>
</evidence>
<dbReference type="GO" id="GO:0005829">
    <property type="term" value="C:cytosol"/>
    <property type="evidence" value="ECO:0007669"/>
    <property type="project" value="TreeGrafter"/>
</dbReference>
<dbReference type="GO" id="GO:0006529">
    <property type="term" value="P:asparagine biosynthetic process"/>
    <property type="evidence" value="ECO:0007669"/>
    <property type="project" value="InterPro"/>
</dbReference>
<dbReference type="InterPro" id="IPR033738">
    <property type="entry name" value="AsnB_N"/>
</dbReference>
<evidence type="ECO:0000313" key="11">
    <source>
        <dbReference type="Proteomes" id="UP000002216"/>
    </source>
</evidence>